<dbReference type="EMBL" id="CAEQ01001352">
    <property type="protein sequence ID" value="CCD14005.1"/>
    <property type="molecule type" value="Genomic_DNA"/>
</dbReference>
<keyword evidence="2" id="KW-1185">Reference proteome</keyword>
<dbReference type="Proteomes" id="UP000000702">
    <property type="component" value="Unassembled WGS sequence"/>
</dbReference>
<reference evidence="2" key="1">
    <citation type="submission" date="2011-07" db="EMBL/GenBank/DDBJ databases">
        <title>Divergent evolution of antigenic variation in African trypanosomes.</title>
        <authorList>
            <person name="Jackson A.P."/>
            <person name="Berry A."/>
            <person name="Allison H.C."/>
            <person name="Burton P."/>
            <person name="Anderson J."/>
            <person name="Aslett M."/>
            <person name="Brown R."/>
            <person name="Corton N."/>
            <person name="Harris D."/>
            <person name="Hauser H."/>
            <person name="Gamble J."/>
            <person name="Gilderthorp R."/>
            <person name="McQuillan J."/>
            <person name="Quail M.A."/>
            <person name="Sanders M."/>
            <person name="Van Tonder A."/>
            <person name="Ginger M.L."/>
            <person name="Donelson J.E."/>
            <person name="Field M.C."/>
            <person name="Barry J.D."/>
            <person name="Berriman M."/>
            <person name="Hertz-Fowler C."/>
        </authorList>
    </citation>
    <scope>NUCLEOTIDE SEQUENCE [LARGE SCALE GENOMIC DNA]</scope>
    <source>
        <strain evidence="2">IL3000</strain>
    </source>
</reference>
<evidence type="ECO:0000313" key="2">
    <source>
        <dbReference type="Proteomes" id="UP000000702"/>
    </source>
</evidence>
<name>F9W9V0_TRYCI</name>
<accession>F9W9V0</accession>
<reference evidence="1 2" key="2">
    <citation type="journal article" date="2012" name="Proc. Natl. Acad. Sci. U.S.A.">
        <title>Antigenic diversity is generated by distinct evolutionary mechanisms in African trypanosome species.</title>
        <authorList>
            <person name="Jackson A.P."/>
            <person name="Berry A."/>
            <person name="Aslett M."/>
            <person name="Allison H.C."/>
            <person name="Burton P."/>
            <person name="Vavrova-Anderson J."/>
            <person name="Brown R."/>
            <person name="Browne H."/>
            <person name="Corton N."/>
            <person name="Hauser H."/>
            <person name="Gamble J."/>
            <person name="Gilderthorp R."/>
            <person name="Marcello L."/>
            <person name="McQuillan J."/>
            <person name="Otto T.D."/>
            <person name="Quail M.A."/>
            <person name="Sanders M.J."/>
            <person name="van Tonder A."/>
            <person name="Ginger M.L."/>
            <person name="Field M.C."/>
            <person name="Barry J.D."/>
            <person name="Hertz-Fowler C."/>
            <person name="Berriman M."/>
        </authorList>
    </citation>
    <scope>NUCLEOTIDE SEQUENCE [LARGE SCALE GENOMIC DNA]</scope>
    <source>
        <strain evidence="1 2">IL3000</strain>
    </source>
</reference>
<dbReference type="AlphaFoldDB" id="F9W9V0"/>
<sequence>MRVPGTIFVMPSGPLAHQGDQMPDEWLTGGTPGVVCRGNAQASMKNPGSFYGSRIAGFTRCASRYAHNYLVGRGETSRRVWKCTLGWHCTHLRLQIPFKREWERRAHPFLKSRAATSSAIPFAVLEPVCFARSWPG</sequence>
<proteinExistence type="predicted"/>
<comment type="caution">
    <text evidence="1">The sequence shown here is derived from an EMBL/GenBank/DDBJ whole genome shotgun (WGS) entry which is preliminary data.</text>
</comment>
<protein>
    <submittedName>
        <fullName evidence="1">Uncharacterized protein</fullName>
    </submittedName>
</protein>
<evidence type="ECO:0000313" key="1">
    <source>
        <dbReference type="EMBL" id="CCD14005.1"/>
    </source>
</evidence>
<gene>
    <name evidence="1" type="ORF">TCIL3000_0_46880</name>
</gene>
<organism evidence="1 2">
    <name type="scientific">Trypanosoma congolense (strain IL3000)</name>
    <dbReference type="NCBI Taxonomy" id="1068625"/>
    <lineage>
        <taxon>Eukaryota</taxon>
        <taxon>Discoba</taxon>
        <taxon>Euglenozoa</taxon>
        <taxon>Kinetoplastea</taxon>
        <taxon>Metakinetoplastina</taxon>
        <taxon>Trypanosomatida</taxon>
        <taxon>Trypanosomatidae</taxon>
        <taxon>Trypanosoma</taxon>
        <taxon>Nannomonas</taxon>
    </lineage>
</organism>